<dbReference type="Proteomes" id="UP000054618">
    <property type="component" value="Unassembled WGS sequence"/>
</dbReference>
<dbReference type="InterPro" id="IPR000462">
    <property type="entry name" value="CDP-OH_P_trans"/>
</dbReference>
<feature type="transmembrane region" description="Helical" evidence="20">
    <location>
        <begin position="158"/>
        <end position="179"/>
    </location>
</feature>
<comment type="catalytic activity">
    <reaction evidence="1 19">
        <text>a CDP-1,2-diacyl-sn-glycerol + choline = a 1,2-diacyl-sn-glycero-3-phosphocholine + CMP + H(+)</text>
        <dbReference type="Rhea" id="RHEA:14597"/>
        <dbReference type="ChEBI" id="CHEBI:15354"/>
        <dbReference type="ChEBI" id="CHEBI:15378"/>
        <dbReference type="ChEBI" id="CHEBI:57643"/>
        <dbReference type="ChEBI" id="CHEBI:58332"/>
        <dbReference type="ChEBI" id="CHEBI:60377"/>
        <dbReference type="EC" id="2.7.8.24"/>
    </reaction>
</comment>
<feature type="transmembrane region" description="Helical" evidence="20">
    <location>
        <begin position="104"/>
        <end position="122"/>
    </location>
</feature>
<keyword evidence="12 20" id="KW-1133">Transmembrane helix</keyword>
<organism evidence="21 22">
    <name type="scientific">Legionella quinlivanii</name>
    <dbReference type="NCBI Taxonomy" id="45073"/>
    <lineage>
        <taxon>Bacteria</taxon>
        <taxon>Pseudomonadati</taxon>
        <taxon>Pseudomonadota</taxon>
        <taxon>Gammaproteobacteria</taxon>
        <taxon>Legionellales</taxon>
        <taxon>Legionellaceae</taxon>
        <taxon>Legionella</taxon>
    </lineage>
</organism>
<evidence type="ECO:0000256" key="16">
    <source>
        <dbReference type="ARBA" id="ARBA00023211"/>
    </source>
</evidence>
<dbReference type="OrthoDB" id="350520at2"/>
<proteinExistence type="inferred from homology"/>
<dbReference type="GO" id="GO:0005886">
    <property type="term" value="C:plasma membrane"/>
    <property type="evidence" value="ECO:0007669"/>
    <property type="project" value="UniProtKB-SubCell"/>
</dbReference>
<evidence type="ECO:0000256" key="7">
    <source>
        <dbReference type="ARBA" id="ARBA00022475"/>
    </source>
</evidence>
<keyword evidence="14 19" id="KW-0472">Membrane</keyword>
<feature type="transmembrane region" description="Helical" evidence="20">
    <location>
        <begin position="217"/>
        <end position="238"/>
    </location>
</feature>
<evidence type="ECO:0000256" key="20">
    <source>
        <dbReference type="SAM" id="Phobius"/>
    </source>
</evidence>
<evidence type="ECO:0000256" key="11">
    <source>
        <dbReference type="ARBA" id="ARBA00022692"/>
    </source>
</evidence>
<protein>
    <recommendedName>
        <fullName evidence="6 19">Phosphatidylcholine synthase</fullName>
        <shortName evidence="19">PC synthase</shortName>
        <shortName evidence="19">PCS</shortName>
        <ecNumber evidence="5 19">2.7.8.24</ecNumber>
    </recommendedName>
    <alternativeName>
        <fullName evidence="18 19">CDP-diglyceride-choline O-phosphatidyltransferase</fullName>
    </alternativeName>
</protein>
<comment type="caution">
    <text evidence="21">The sequence shown here is derived from an EMBL/GenBank/DDBJ whole genome shotgun (WGS) entry which is preliminary data.</text>
</comment>
<evidence type="ECO:0000256" key="12">
    <source>
        <dbReference type="ARBA" id="ARBA00022989"/>
    </source>
</evidence>
<evidence type="ECO:0000256" key="3">
    <source>
        <dbReference type="ARBA" id="ARBA00004429"/>
    </source>
</evidence>
<keyword evidence="13 19" id="KW-0443">Lipid metabolism</keyword>
<keyword evidence="17 19" id="KW-1208">Phospholipid metabolism</keyword>
<comment type="cofactor">
    <cofactor evidence="2 19">
        <name>Mn(2+)</name>
        <dbReference type="ChEBI" id="CHEBI:29035"/>
    </cofactor>
</comment>
<dbReference type="PIRSF" id="PIRSF000851">
    <property type="entry name" value="PcS"/>
    <property type="match status" value="1"/>
</dbReference>
<accession>A0A0W0Y4V3</accession>
<reference evidence="21 22" key="1">
    <citation type="submission" date="2015-11" db="EMBL/GenBank/DDBJ databases">
        <title>Genomic analysis of 38 Legionella species identifies large and diverse effector repertoires.</title>
        <authorList>
            <person name="Burstein D."/>
            <person name="Amaro F."/>
            <person name="Zusman T."/>
            <person name="Lifshitz Z."/>
            <person name="Cohen O."/>
            <person name="Gilbert J.A."/>
            <person name="Pupko T."/>
            <person name="Shuman H.A."/>
            <person name="Segal G."/>
        </authorList>
    </citation>
    <scope>NUCLEOTIDE SEQUENCE [LARGE SCALE GENOMIC DNA]</scope>
    <source>
        <strain evidence="21 22">CDC#1442-AUS-E</strain>
    </source>
</reference>
<evidence type="ECO:0000256" key="6">
    <source>
        <dbReference type="ARBA" id="ARBA00015623"/>
    </source>
</evidence>
<gene>
    <name evidence="21" type="primary">lidK</name>
    <name evidence="21" type="ORF">Lqui_0530</name>
</gene>
<evidence type="ECO:0000256" key="8">
    <source>
        <dbReference type="ARBA" id="ARBA00022516"/>
    </source>
</evidence>
<evidence type="ECO:0000256" key="1">
    <source>
        <dbReference type="ARBA" id="ARBA00000958"/>
    </source>
</evidence>
<feature type="transmembrane region" description="Helical" evidence="20">
    <location>
        <begin position="45"/>
        <end position="66"/>
    </location>
</feature>
<evidence type="ECO:0000256" key="10">
    <source>
        <dbReference type="ARBA" id="ARBA00022679"/>
    </source>
</evidence>
<dbReference type="Gene3D" id="1.20.120.1760">
    <property type="match status" value="1"/>
</dbReference>
<keyword evidence="22" id="KW-1185">Reference proteome</keyword>
<feature type="transmembrane region" description="Helical" evidence="20">
    <location>
        <begin position="191"/>
        <end position="211"/>
    </location>
</feature>
<dbReference type="PATRIC" id="fig|45073.5.peg.560"/>
<dbReference type="GO" id="GO:0008654">
    <property type="term" value="P:phospholipid biosynthetic process"/>
    <property type="evidence" value="ECO:0007669"/>
    <property type="project" value="UniProtKB-KW"/>
</dbReference>
<keyword evidence="11 20" id="KW-0812">Transmembrane</keyword>
<keyword evidence="7 19" id="KW-1003">Cell membrane</keyword>
<evidence type="ECO:0000256" key="4">
    <source>
        <dbReference type="ARBA" id="ARBA00010441"/>
    </source>
</evidence>
<dbReference type="EC" id="2.7.8.24" evidence="5 19"/>
<keyword evidence="8 19" id="KW-0444">Lipid biosynthesis</keyword>
<dbReference type="EMBL" id="LNYS01000006">
    <property type="protein sequence ID" value="KTD51686.1"/>
    <property type="molecule type" value="Genomic_DNA"/>
</dbReference>
<evidence type="ECO:0000256" key="19">
    <source>
        <dbReference type="PIRNR" id="PIRNR000851"/>
    </source>
</evidence>
<dbReference type="GO" id="GO:0050520">
    <property type="term" value="F:phosphatidylcholine synthase activity"/>
    <property type="evidence" value="ECO:0007669"/>
    <property type="project" value="UniProtKB-EC"/>
</dbReference>
<evidence type="ECO:0000256" key="13">
    <source>
        <dbReference type="ARBA" id="ARBA00023098"/>
    </source>
</evidence>
<evidence type="ECO:0000313" key="21">
    <source>
        <dbReference type="EMBL" id="KTD51686.1"/>
    </source>
</evidence>
<dbReference type="AlphaFoldDB" id="A0A0W0Y4V3"/>
<feature type="transmembrane region" description="Helical" evidence="20">
    <location>
        <begin position="12"/>
        <end position="39"/>
    </location>
</feature>
<comment type="function">
    <text evidence="19">Condenses choline with CDP-diglyceride to produce phosphatidylcholine and CMP.</text>
</comment>
<evidence type="ECO:0000256" key="14">
    <source>
        <dbReference type="ARBA" id="ARBA00023136"/>
    </source>
</evidence>
<dbReference type="STRING" id="45073.Lqui_0530"/>
<evidence type="ECO:0000256" key="17">
    <source>
        <dbReference type="ARBA" id="ARBA00023264"/>
    </source>
</evidence>
<dbReference type="InterPro" id="IPR026027">
    <property type="entry name" value="PcS"/>
</dbReference>
<keyword evidence="16 19" id="KW-0464">Manganese</keyword>
<comment type="similarity">
    <text evidence="4 19">Belongs to the CDP-alcohol phosphatidyltransferase class-I family.</text>
</comment>
<dbReference type="RefSeq" id="WP_058506645.1">
    <property type="nucleotide sequence ID" value="NZ_CAAAIK010000002.1"/>
</dbReference>
<evidence type="ECO:0000256" key="9">
    <source>
        <dbReference type="ARBA" id="ARBA00022519"/>
    </source>
</evidence>
<keyword evidence="9 19" id="KW-0997">Cell inner membrane</keyword>
<dbReference type="InterPro" id="IPR043130">
    <property type="entry name" value="CDP-OH_PTrfase_TM_dom"/>
</dbReference>
<evidence type="ECO:0000256" key="15">
    <source>
        <dbReference type="ARBA" id="ARBA00023209"/>
    </source>
</evidence>
<dbReference type="Pfam" id="PF01066">
    <property type="entry name" value="CDP-OH_P_transf"/>
    <property type="match status" value="1"/>
</dbReference>
<name>A0A0W0Y4V3_9GAMM</name>
<evidence type="ECO:0000256" key="2">
    <source>
        <dbReference type="ARBA" id="ARBA00001936"/>
    </source>
</evidence>
<evidence type="ECO:0000313" key="22">
    <source>
        <dbReference type="Proteomes" id="UP000054618"/>
    </source>
</evidence>
<dbReference type="NCBIfam" id="NF045886">
    <property type="entry name" value="PhCholSynLeg"/>
    <property type="match status" value="1"/>
</dbReference>
<keyword evidence="10 19" id="KW-0808">Transferase</keyword>
<sequence length="260" mass="29865">MTKQKLGYRFSHYLVAWAVHAFTASAAYVGILTLIKIYQQEYQQALWYMAIAVVIDALDGTLARLVKVKMVLPNIDGALLDNLVDYVNYVITPCFFLYAKADMLPPSLGLLIIIAITITSSYQFTQSDAKTPDHFFKGFPCYWNIVIFYMFIFNTSMYTNALILAVLCLLVFVPVKYVYPSRLDYLTESRALKVLMHVFSLMYGVCSAIILWTYPELNPFCLGVSLIYVVVYLLLSIYRTYYPMIKSRITAHREELESKV</sequence>
<evidence type="ECO:0000256" key="18">
    <source>
        <dbReference type="ARBA" id="ARBA00033321"/>
    </source>
</evidence>
<evidence type="ECO:0000256" key="5">
    <source>
        <dbReference type="ARBA" id="ARBA00013195"/>
    </source>
</evidence>
<comment type="subcellular location">
    <subcellularLocation>
        <location evidence="3 19">Cell inner membrane</location>
        <topology evidence="3 19">Multi-pass membrane protein</topology>
    </subcellularLocation>
</comment>
<keyword evidence="15 19" id="KW-0594">Phospholipid biosynthesis</keyword>